<protein>
    <recommendedName>
        <fullName evidence="2">Phospholipid/glycerol acyltransferase domain-containing protein</fullName>
    </recommendedName>
</protein>
<reference evidence="3 4" key="1">
    <citation type="journal article" date="2012" name="Genome Biol.">
        <title>Genome and low-iron response of an oceanic diatom adapted to chronic iron limitation.</title>
        <authorList>
            <person name="Lommer M."/>
            <person name="Specht M."/>
            <person name="Roy A.S."/>
            <person name="Kraemer L."/>
            <person name="Andreson R."/>
            <person name="Gutowska M.A."/>
            <person name="Wolf J."/>
            <person name="Bergner S.V."/>
            <person name="Schilhabel M.B."/>
            <person name="Klostermeier U.C."/>
            <person name="Beiko R.G."/>
            <person name="Rosenstiel P."/>
            <person name="Hippler M."/>
            <person name="Laroche J."/>
        </authorList>
    </citation>
    <scope>NUCLEOTIDE SEQUENCE [LARGE SCALE GENOMIC DNA]</scope>
    <source>
        <strain evidence="3 4">CCMP1005</strain>
    </source>
</reference>
<gene>
    <name evidence="3" type="ORF">THAOC_17482</name>
</gene>
<dbReference type="OrthoDB" id="189226at2759"/>
<keyword evidence="4" id="KW-1185">Reference proteome</keyword>
<evidence type="ECO:0000313" key="3">
    <source>
        <dbReference type="EMBL" id="EJK61932.1"/>
    </source>
</evidence>
<feature type="domain" description="Phospholipid/glycerol acyltransferase" evidence="2">
    <location>
        <begin position="20"/>
        <end position="123"/>
    </location>
</feature>
<keyword evidence="1" id="KW-0472">Membrane</keyword>
<dbReference type="Pfam" id="PF01553">
    <property type="entry name" value="Acyltransferase"/>
    <property type="match status" value="1"/>
</dbReference>
<feature type="transmembrane region" description="Helical" evidence="1">
    <location>
        <begin position="310"/>
        <end position="329"/>
    </location>
</feature>
<dbReference type="PANTHER" id="PTHR10983">
    <property type="entry name" value="1-ACYLGLYCEROL-3-PHOSPHATE ACYLTRANSFERASE-RELATED"/>
    <property type="match status" value="1"/>
</dbReference>
<evidence type="ECO:0000256" key="1">
    <source>
        <dbReference type="SAM" id="Phobius"/>
    </source>
</evidence>
<feature type="transmembrane region" description="Helical" evidence="1">
    <location>
        <begin position="283"/>
        <end position="304"/>
    </location>
</feature>
<dbReference type="Proteomes" id="UP000266841">
    <property type="component" value="Unassembled WGS sequence"/>
</dbReference>
<evidence type="ECO:0000259" key="2">
    <source>
        <dbReference type="Pfam" id="PF01553"/>
    </source>
</evidence>
<keyword evidence="1" id="KW-1133">Transmembrane helix</keyword>
<dbReference type="EMBL" id="AGNL01019300">
    <property type="protein sequence ID" value="EJK61932.1"/>
    <property type="molecule type" value="Genomic_DNA"/>
</dbReference>
<dbReference type="eggNOG" id="KOG1505">
    <property type="taxonomic scope" value="Eukaryota"/>
</dbReference>
<keyword evidence="1" id="KW-0812">Transmembrane</keyword>
<dbReference type="GO" id="GO:0016746">
    <property type="term" value="F:acyltransferase activity"/>
    <property type="evidence" value="ECO:0007669"/>
    <property type="project" value="InterPro"/>
</dbReference>
<proteinExistence type="predicted"/>
<comment type="caution">
    <text evidence="3">The sequence shown here is derived from an EMBL/GenBank/DDBJ whole genome shotgun (WGS) entry which is preliminary data.</text>
</comment>
<evidence type="ECO:0000313" key="4">
    <source>
        <dbReference type="Proteomes" id="UP000266841"/>
    </source>
</evidence>
<dbReference type="GO" id="GO:0012505">
    <property type="term" value="C:endomembrane system"/>
    <property type="evidence" value="ECO:0007669"/>
    <property type="project" value="TreeGrafter"/>
</dbReference>
<dbReference type="OMA" id="RIDWMVG"/>
<dbReference type="AlphaFoldDB" id="K0SUI1"/>
<dbReference type="PANTHER" id="PTHR10983:SF16">
    <property type="entry name" value="LYSOCARDIOLIPIN ACYLTRANSFERASE 1"/>
    <property type="match status" value="1"/>
</dbReference>
<dbReference type="CDD" id="cd07990">
    <property type="entry name" value="LPLAT_LCLAT1-like"/>
    <property type="match status" value="1"/>
</dbReference>
<accession>K0SUI1</accession>
<name>K0SUI1_THAOC</name>
<dbReference type="InterPro" id="IPR002123">
    <property type="entry name" value="Plipid/glycerol_acylTrfase"/>
</dbReference>
<organism evidence="3 4">
    <name type="scientific">Thalassiosira oceanica</name>
    <name type="common">Marine diatom</name>
    <dbReference type="NCBI Taxonomy" id="159749"/>
    <lineage>
        <taxon>Eukaryota</taxon>
        <taxon>Sar</taxon>
        <taxon>Stramenopiles</taxon>
        <taxon>Ochrophyta</taxon>
        <taxon>Bacillariophyta</taxon>
        <taxon>Coscinodiscophyceae</taxon>
        <taxon>Thalassiosirophycidae</taxon>
        <taxon>Thalassiosirales</taxon>
        <taxon>Thalassiosiraceae</taxon>
        <taxon>Thalassiosira</taxon>
    </lineage>
</organism>
<sequence length="363" mass="40558">MPLVLSGTRVYCNNPDLLAECKAGNSLLLANHGSRIDWMVGMFVGHARDLAGRKCERVRVGFVCEALIQFMPLIGWYRRLVARDIFVWRSFKKDSPTIKENISEFHAAGKKRMLFLSPEGVVVDFSQKDIDYIRSCRQFCVKNSFSPFDYILTPRYKGSMCLLQQVEDNVAASSSVKPVISVCNAFVRGGKLLNCSLLSPDRVVPDIYTLNQGIGGEPVDIYIHLKPLLIPQDLNDPKTLMLQNYKEKNEILMEWDMHTLAGTATGEAWMDQFDLIQSNKSECFLSLISHAVLVIVFGCAFGLLGNLVNAFGVLYLFVVGLHTLGWVIGDSTSKESVPFETGIKSIIQLALECRKVMSKKVSS</sequence>